<accession>A0A7R9Z0T1</accession>
<name>A0A7R9Z0T1_9CHLO</name>
<organism evidence="2">
    <name type="scientific">Chlamydomonas euryale</name>
    <dbReference type="NCBI Taxonomy" id="1486919"/>
    <lineage>
        <taxon>Eukaryota</taxon>
        <taxon>Viridiplantae</taxon>
        <taxon>Chlorophyta</taxon>
        <taxon>core chlorophytes</taxon>
        <taxon>Chlorophyceae</taxon>
        <taxon>CS clade</taxon>
        <taxon>Chlamydomonadales</taxon>
        <taxon>Chlamydomonadaceae</taxon>
        <taxon>Chlamydomonas</taxon>
    </lineage>
</organism>
<gene>
    <name evidence="2" type="ORF">CEUR00632_LOCUS14283</name>
</gene>
<keyword evidence="1" id="KW-0732">Signal</keyword>
<evidence type="ECO:0000256" key="1">
    <source>
        <dbReference type="SAM" id="SignalP"/>
    </source>
</evidence>
<dbReference type="AlphaFoldDB" id="A0A7R9Z0T1"/>
<protein>
    <submittedName>
        <fullName evidence="2">Uncharacterized protein</fullName>
    </submittedName>
</protein>
<feature type="signal peptide" evidence="1">
    <location>
        <begin position="1"/>
        <end position="36"/>
    </location>
</feature>
<reference evidence="2" key="1">
    <citation type="submission" date="2021-01" db="EMBL/GenBank/DDBJ databases">
        <authorList>
            <person name="Corre E."/>
            <person name="Pelletier E."/>
            <person name="Niang G."/>
            <person name="Scheremetjew M."/>
            <person name="Finn R."/>
            <person name="Kale V."/>
            <person name="Holt S."/>
            <person name="Cochrane G."/>
            <person name="Meng A."/>
            <person name="Brown T."/>
            <person name="Cohen L."/>
        </authorList>
    </citation>
    <scope>NUCLEOTIDE SEQUENCE</scope>
    <source>
        <strain evidence="2">CCMP219</strain>
    </source>
</reference>
<proteinExistence type="predicted"/>
<feature type="chain" id="PRO_5031327019" evidence="1">
    <location>
        <begin position="37"/>
        <end position="566"/>
    </location>
</feature>
<dbReference type="EMBL" id="HBEC01030850">
    <property type="protein sequence ID" value="CAD8297903.1"/>
    <property type="molecule type" value="Transcribed_RNA"/>
</dbReference>
<sequence length="566" mass="57840">MATLVMGTCWGRQKALPSPLLLLVLLLPLLLQPAAAALAGAAEPRVRWDDDAALSGYVRGESSDAARELSYAGLARALLPLQLSSTASQVADLDATAAPPSRARLAALRGSVWYTVELLDAFAHAYPASPLRLGTLGGSDAAAAAAAAGVGPGAVDGVISVGNGAESPSSNAELGPDAGDALLVMRTQLADGLSALDALVAALADSQRSSRRELDTDRLSSARACFVAWCDALGDRVGAYLEYLQAPSETEMHERPNFPGHSWGAPAGGARPLASLSGPANMALLVTSMARQLSADVAQAHTCVSADGEAIAQREGAAAAASGSPVLLADVQLRVRSLSAVLQLLPATLRMPASGGAPIALPLPRIFYGPGRPATALEVGVEWGVDAWDALAAKTQRASAVAASHAYSAWEWALCRIAGRGCGGGSASDVGSVVESATGDAVAVNNARDVRSRRALERVFQPQPHAAGRLSAATFALQHWVAAPQQKPAPRPVQLPAVAICTSPARLSQLLHASSAALAQADKTGAGAGQGPGSDMWCAVLRQIDAIGLPEGLSCFADAVAHRWLE</sequence>
<evidence type="ECO:0000313" key="2">
    <source>
        <dbReference type="EMBL" id="CAD8297903.1"/>
    </source>
</evidence>